<dbReference type="Pfam" id="PF11211">
    <property type="entry name" value="DUF2997"/>
    <property type="match status" value="1"/>
</dbReference>
<keyword evidence="2" id="KW-1185">Reference proteome</keyword>
<accession>A0AAV3WZQ4</accession>
<organism evidence="1 2">
    <name type="scientific">Microseira wollei NIES-4236</name>
    <dbReference type="NCBI Taxonomy" id="2530354"/>
    <lineage>
        <taxon>Bacteria</taxon>
        <taxon>Bacillati</taxon>
        <taxon>Cyanobacteriota</taxon>
        <taxon>Cyanophyceae</taxon>
        <taxon>Oscillatoriophycideae</taxon>
        <taxon>Aerosakkonematales</taxon>
        <taxon>Aerosakkonemataceae</taxon>
        <taxon>Microseira</taxon>
    </lineage>
</organism>
<name>A0AAV3WZQ4_9CYAN</name>
<dbReference type="Proteomes" id="UP001050975">
    <property type="component" value="Unassembled WGS sequence"/>
</dbReference>
<gene>
    <name evidence="1" type="ORF">MiSe_06150</name>
</gene>
<evidence type="ECO:0008006" key="3">
    <source>
        <dbReference type="Google" id="ProtNLM"/>
    </source>
</evidence>
<dbReference type="RefSeq" id="WP_226574661.1">
    <property type="nucleotide sequence ID" value="NZ_BLAY01000005.1"/>
</dbReference>
<evidence type="ECO:0000313" key="2">
    <source>
        <dbReference type="Proteomes" id="UP001050975"/>
    </source>
</evidence>
<dbReference type="InterPro" id="IPR021375">
    <property type="entry name" value="DUF2997"/>
</dbReference>
<dbReference type="EMBL" id="BLAY01000005">
    <property type="protein sequence ID" value="GET35867.1"/>
    <property type="molecule type" value="Genomic_DNA"/>
</dbReference>
<reference evidence="1" key="1">
    <citation type="submission" date="2019-10" db="EMBL/GenBank/DDBJ databases">
        <title>Draft genome sequece of Microseira wollei NIES-4236.</title>
        <authorList>
            <person name="Yamaguchi H."/>
            <person name="Suzuki S."/>
            <person name="Kawachi M."/>
        </authorList>
    </citation>
    <scope>NUCLEOTIDE SEQUENCE</scope>
    <source>
        <strain evidence="1">NIES-4236</strain>
    </source>
</reference>
<comment type="caution">
    <text evidence="1">The sequence shown here is derived from an EMBL/GenBank/DDBJ whole genome shotgun (WGS) entry which is preliminary data.</text>
</comment>
<evidence type="ECO:0000313" key="1">
    <source>
        <dbReference type="EMBL" id="GET35867.1"/>
    </source>
</evidence>
<sequence>MAQYQKVEYRIGKDGKIVETVLNGVGESCTANTAGLEQALGEVESQELLPEYYQDEENVTIDQNQSQKMGNG</sequence>
<proteinExistence type="predicted"/>
<protein>
    <recommendedName>
        <fullName evidence="3">DUF2997 domain-containing protein</fullName>
    </recommendedName>
</protein>
<dbReference type="AlphaFoldDB" id="A0AAV3WZQ4"/>